<evidence type="ECO:0000259" key="1">
    <source>
        <dbReference type="Pfam" id="PF22466"/>
    </source>
</evidence>
<dbReference type="InterPro" id="IPR055221">
    <property type="entry name" value="PSF3_N"/>
</dbReference>
<evidence type="ECO:0000313" key="3">
    <source>
        <dbReference type="Proteomes" id="UP001327560"/>
    </source>
</evidence>
<dbReference type="PANTHER" id="PTHR22768:SF0">
    <property type="entry name" value="DNA REPLICATION COMPLEX GINS PROTEIN PSF3"/>
    <property type="match status" value="1"/>
</dbReference>
<dbReference type="Gene3D" id="1.20.58.2050">
    <property type="match status" value="1"/>
</dbReference>
<protein>
    <submittedName>
        <fullName evidence="2">DNA replication complex GINS protein PSF3</fullName>
    </submittedName>
</protein>
<proteinExistence type="predicted"/>
<dbReference type="PANTHER" id="PTHR22768">
    <property type="entry name" value="DNA REPLICATION COMPLEX GINS PROTEIN PSF3"/>
    <property type="match status" value="1"/>
</dbReference>
<name>A0AAQ3Q3C4_9LILI</name>
<dbReference type="EMBL" id="CP136890">
    <property type="protein sequence ID" value="WOK94704.1"/>
    <property type="molecule type" value="Genomic_DNA"/>
</dbReference>
<dbReference type="SUPFAM" id="SSF160059">
    <property type="entry name" value="PriA/YqbF domain"/>
    <property type="match status" value="1"/>
</dbReference>
<dbReference type="Proteomes" id="UP001327560">
    <property type="component" value="Chromosome 1"/>
</dbReference>
<dbReference type="GO" id="GO:1902975">
    <property type="term" value="P:mitotic DNA replication initiation"/>
    <property type="evidence" value="ECO:0007669"/>
    <property type="project" value="TreeGrafter"/>
</dbReference>
<feature type="domain" description="DNA replication complex GINS protein PSF3 N-terminal" evidence="1">
    <location>
        <begin position="5"/>
        <end position="56"/>
    </location>
</feature>
<dbReference type="Pfam" id="PF22466">
    <property type="entry name" value="PSF3_N"/>
    <property type="match status" value="1"/>
</dbReference>
<evidence type="ECO:0000313" key="2">
    <source>
        <dbReference type="EMBL" id="WOK94704.1"/>
    </source>
</evidence>
<reference evidence="2 3" key="1">
    <citation type="submission" date="2023-10" db="EMBL/GenBank/DDBJ databases">
        <title>Chromosome-scale genome assembly provides insights into flower coloration mechanisms of Canna indica.</title>
        <authorList>
            <person name="Li C."/>
        </authorList>
    </citation>
    <scope>NUCLEOTIDE SEQUENCE [LARGE SCALE GENOMIC DNA]</scope>
    <source>
        <tissue evidence="2">Flower</tissue>
    </source>
</reference>
<dbReference type="GO" id="GO:0000811">
    <property type="term" value="C:GINS complex"/>
    <property type="evidence" value="ECO:0007669"/>
    <property type="project" value="TreeGrafter"/>
</dbReference>
<keyword evidence="3" id="KW-1185">Reference proteome</keyword>
<dbReference type="AlphaFoldDB" id="A0AAQ3Q3C4"/>
<organism evidence="2 3">
    <name type="scientific">Canna indica</name>
    <name type="common">Indian-shot</name>
    <dbReference type="NCBI Taxonomy" id="4628"/>
    <lineage>
        <taxon>Eukaryota</taxon>
        <taxon>Viridiplantae</taxon>
        <taxon>Streptophyta</taxon>
        <taxon>Embryophyta</taxon>
        <taxon>Tracheophyta</taxon>
        <taxon>Spermatophyta</taxon>
        <taxon>Magnoliopsida</taxon>
        <taxon>Liliopsida</taxon>
        <taxon>Zingiberales</taxon>
        <taxon>Cannaceae</taxon>
        <taxon>Canna</taxon>
    </lineage>
</organism>
<dbReference type="InterPro" id="IPR010492">
    <property type="entry name" value="GINS_Psf3"/>
</dbReference>
<accession>A0AAQ3Q3C4</accession>
<gene>
    <name evidence="2" type="ORF">Cni_G03409</name>
</gene>
<sequence length="73" mass="7955">MPGYYDVDDILMEDEPIAVAFQVGAQGVGLLDPGAETNSIEKGAKLELPFWLAHELHLRQAVSISVPACFNQK</sequence>
<dbReference type="InterPro" id="IPR038437">
    <property type="entry name" value="GINS_Psf3_sf"/>
</dbReference>
<dbReference type="CDD" id="cd21693">
    <property type="entry name" value="GINS_B_Psf3"/>
    <property type="match status" value="1"/>
</dbReference>